<name>A0ACB8ZCK2_9ASTR</name>
<gene>
    <name evidence="1" type="ORF">L1987_78504</name>
</gene>
<dbReference type="Proteomes" id="UP001056120">
    <property type="component" value="Linkage Group LG26"/>
</dbReference>
<keyword evidence="2" id="KW-1185">Reference proteome</keyword>
<proteinExistence type="predicted"/>
<sequence>MSNTWIWPEYEPATSNWSLEPKQAESLKAMVVDSGSRVCELKIVTVAECMAAKSCEDVGKNASEVMDETKDSCSGAYE</sequence>
<comment type="caution">
    <text evidence="1">The sequence shown here is derived from an EMBL/GenBank/DDBJ whole genome shotgun (WGS) entry which is preliminary data.</text>
</comment>
<evidence type="ECO:0000313" key="2">
    <source>
        <dbReference type="Proteomes" id="UP001056120"/>
    </source>
</evidence>
<reference evidence="1 2" key="2">
    <citation type="journal article" date="2022" name="Mol. Ecol. Resour.">
        <title>The genomes of chicory, endive, great burdock and yacon provide insights into Asteraceae paleo-polyploidization history and plant inulin production.</title>
        <authorList>
            <person name="Fan W."/>
            <person name="Wang S."/>
            <person name="Wang H."/>
            <person name="Wang A."/>
            <person name="Jiang F."/>
            <person name="Liu H."/>
            <person name="Zhao H."/>
            <person name="Xu D."/>
            <person name="Zhang Y."/>
        </authorList>
    </citation>
    <scope>NUCLEOTIDE SEQUENCE [LARGE SCALE GENOMIC DNA]</scope>
    <source>
        <strain evidence="2">cv. Yunnan</strain>
        <tissue evidence="1">Leaves</tissue>
    </source>
</reference>
<protein>
    <submittedName>
        <fullName evidence="1">Uncharacterized protein</fullName>
    </submittedName>
</protein>
<reference evidence="2" key="1">
    <citation type="journal article" date="2022" name="Mol. Ecol. Resour.">
        <title>The genomes of chicory, endive, great burdock and yacon provide insights into Asteraceae palaeo-polyploidization history and plant inulin production.</title>
        <authorList>
            <person name="Fan W."/>
            <person name="Wang S."/>
            <person name="Wang H."/>
            <person name="Wang A."/>
            <person name="Jiang F."/>
            <person name="Liu H."/>
            <person name="Zhao H."/>
            <person name="Xu D."/>
            <person name="Zhang Y."/>
        </authorList>
    </citation>
    <scope>NUCLEOTIDE SEQUENCE [LARGE SCALE GENOMIC DNA]</scope>
    <source>
        <strain evidence="2">cv. Yunnan</strain>
    </source>
</reference>
<evidence type="ECO:0000313" key="1">
    <source>
        <dbReference type="EMBL" id="KAI3695507.1"/>
    </source>
</evidence>
<accession>A0ACB8ZCK2</accession>
<dbReference type="EMBL" id="CM042043">
    <property type="protein sequence ID" value="KAI3695507.1"/>
    <property type="molecule type" value="Genomic_DNA"/>
</dbReference>
<organism evidence="1 2">
    <name type="scientific">Smallanthus sonchifolius</name>
    <dbReference type="NCBI Taxonomy" id="185202"/>
    <lineage>
        <taxon>Eukaryota</taxon>
        <taxon>Viridiplantae</taxon>
        <taxon>Streptophyta</taxon>
        <taxon>Embryophyta</taxon>
        <taxon>Tracheophyta</taxon>
        <taxon>Spermatophyta</taxon>
        <taxon>Magnoliopsida</taxon>
        <taxon>eudicotyledons</taxon>
        <taxon>Gunneridae</taxon>
        <taxon>Pentapetalae</taxon>
        <taxon>asterids</taxon>
        <taxon>campanulids</taxon>
        <taxon>Asterales</taxon>
        <taxon>Asteraceae</taxon>
        <taxon>Asteroideae</taxon>
        <taxon>Heliantheae alliance</taxon>
        <taxon>Millerieae</taxon>
        <taxon>Smallanthus</taxon>
    </lineage>
</organism>